<evidence type="ECO:0000313" key="2">
    <source>
        <dbReference type="EMBL" id="EJK69728.1"/>
    </source>
</evidence>
<dbReference type="Proteomes" id="UP000266841">
    <property type="component" value="Unassembled WGS sequence"/>
</dbReference>
<feature type="compositionally biased region" description="Basic and acidic residues" evidence="1">
    <location>
        <begin position="56"/>
        <end position="66"/>
    </location>
</feature>
<feature type="compositionally biased region" description="Low complexity" evidence="1">
    <location>
        <begin position="103"/>
        <end position="116"/>
    </location>
</feature>
<evidence type="ECO:0000313" key="3">
    <source>
        <dbReference type="Proteomes" id="UP000266841"/>
    </source>
</evidence>
<sequence length="116" mass="12122">MYDPRVQIPTELRPGGPLEDRHPAGVDLTRPFSPASLPPADSTARPPDSLCGLRRVPKDTRSDRLIPRGKAAPQGPAGAPPEDIDDVRTAGSSHRKATDDGRPAGSSSGLALPSLS</sequence>
<name>K0STP7_THAOC</name>
<feature type="region of interest" description="Disordered" evidence="1">
    <location>
        <begin position="1"/>
        <end position="116"/>
    </location>
</feature>
<accession>K0STP7</accession>
<protein>
    <submittedName>
        <fullName evidence="2">Uncharacterized protein</fullName>
    </submittedName>
</protein>
<keyword evidence="3" id="KW-1185">Reference proteome</keyword>
<comment type="caution">
    <text evidence="2">The sequence shown here is derived from an EMBL/GenBank/DDBJ whole genome shotgun (WGS) entry which is preliminary data.</text>
</comment>
<gene>
    <name evidence="2" type="ORF">THAOC_08984</name>
</gene>
<feature type="non-terminal residue" evidence="2">
    <location>
        <position position="116"/>
    </location>
</feature>
<organism evidence="2 3">
    <name type="scientific">Thalassiosira oceanica</name>
    <name type="common">Marine diatom</name>
    <dbReference type="NCBI Taxonomy" id="159749"/>
    <lineage>
        <taxon>Eukaryota</taxon>
        <taxon>Sar</taxon>
        <taxon>Stramenopiles</taxon>
        <taxon>Ochrophyta</taxon>
        <taxon>Bacillariophyta</taxon>
        <taxon>Coscinodiscophyceae</taxon>
        <taxon>Thalassiosirophycidae</taxon>
        <taxon>Thalassiosirales</taxon>
        <taxon>Thalassiosiraceae</taxon>
        <taxon>Thalassiosira</taxon>
    </lineage>
</organism>
<dbReference type="EMBL" id="AGNL01009656">
    <property type="protein sequence ID" value="EJK69728.1"/>
    <property type="molecule type" value="Genomic_DNA"/>
</dbReference>
<feature type="compositionally biased region" description="Low complexity" evidence="1">
    <location>
        <begin position="71"/>
        <end position="81"/>
    </location>
</feature>
<evidence type="ECO:0000256" key="1">
    <source>
        <dbReference type="SAM" id="MobiDB-lite"/>
    </source>
</evidence>
<dbReference type="AlphaFoldDB" id="K0STP7"/>
<reference evidence="2 3" key="1">
    <citation type="journal article" date="2012" name="Genome Biol.">
        <title>Genome and low-iron response of an oceanic diatom adapted to chronic iron limitation.</title>
        <authorList>
            <person name="Lommer M."/>
            <person name="Specht M."/>
            <person name="Roy A.S."/>
            <person name="Kraemer L."/>
            <person name="Andreson R."/>
            <person name="Gutowska M.A."/>
            <person name="Wolf J."/>
            <person name="Bergner S.V."/>
            <person name="Schilhabel M.B."/>
            <person name="Klostermeier U.C."/>
            <person name="Beiko R.G."/>
            <person name="Rosenstiel P."/>
            <person name="Hippler M."/>
            <person name="Laroche J."/>
        </authorList>
    </citation>
    <scope>NUCLEOTIDE SEQUENCE [LARGE SCALE GENOMIC DNA]</scope>
    <source>
        <strain evidence="2 3">CCMP1005</strain>
    </source>
</reference>
<proteinExistence type="predicted"/>